<dbReference type="RefSeq" id="XP_040714545.1">
    <property type="nucleotide sequence ID" value="XM_040862127.1"/>
</dbReference>
<evidence type="ECO:0000256" key="5">
    <source>
        <dbReference type="ARBA" id="ARBA00023002"/>
    </source>
</evidence>
<dbReference type="InterPro" id="IPR050121">
    <property type="entry name" value="Cytochrome_P450_monoxygenase"/>
</dbReference>
<dbReference type="Proteomes" id="UP000193689">
    <property type="component" value="Unassembled WGS sequence"/>
</dbReference>
<dbReference type="OrthoDB" id="1470350at2759"/>
<evidence type="ECO:0000313" key="11">
    <source>
        <dbReference type="Proteomes" id="UP000193689"/>
    </source>
</evidence>
<dbReference type="EMBL" id="MCFJ01000008">
    <property type="protein sequence ID" value="ORY62888.1"/>
    <property type="molecule type" value="Genomic_DNA"/>
</dbReference>
<dbReference type="SUPFAM" id="SSF48264">
    <property type="entry name" value="Cytochrome P450"/>
    <property type="match status" value="1"/>
</dbReference>
<evidence type="ECO:0000256" key="7">
    <source>
        <dbReference type="ARBA" id="ARBA00023033"/>
    </source>
</evidence>
<comment type="caution">
    <text evidence="10">The sequence shown here is derived from an EMBL/GenBank/DDBJ whole genome shotgun (WGS) entry which is preliminary data.</text>
</comment>
<organism evidence="10 11">
    <name type="scientific">Pseudomassariella vexata</name>
    <dbReference type="NCBI Taxonomy" id="1141098"/>
    <lineage>
        <taxon>Eukaryota</taxon>
        <taxon>Fungi</taxon>
        <taxon>Dikarya</taxon>
        <taxon>Ascomycota</taxon>
        <taxon>Pezizomycotina</taxon>
        <taxon>Sordariomycetes</taxon>
        <taxon>Xylariomycetidae</taxon>
        <taxon>Amphisphaeriales</taxon>
        <taxon>Pseudomassariaceae</taxon>
        <taxon>Pseudomassariella</taxon>
    </lineage>
</organism>
<keyword evidence="7" id="KW-0503">Monooxygenase</keyword>
<feature type="transmembrane region" description="Helical" evidence="9">
    <location>
        <begin position="6"/>
        <end position="28"/>
    </location>
</feature>
<dbReference type="STRING" id="1141098.A0A1Y2DUF8"/>
<dbReference type="PRINTS" id="PR00385">
    <property type="entry name" value="P450"/>
</dbReference>
<name>A0A1Y2DUF8_9PEZI</name>
<keyword evidence="4 8" id="KW-0479">Metal-binding</keyword>
<protein>
    <submittedName>
        <fullName evidence="10">Cytochrome P450 ClCP1</fullName>
    </submittedName>
</protein>
<evidence type="ECO:0000256" key="4">
    <source>
        <dbReference type="ARBA" id="ARBA00022723"/>
    </source>
</evidence>
<dbReference type="CDD" id="cd11058">
    <property type="entry name" value="CYP60B-like"/>
    <property type="match status" value="1"/>
</dbReference>
<evidence type="ECO:0000256" key="8">
    <source>
        <dbReference type="PIRSR" id="PIRSR602401-1"/>
    </source>
</evidence>
<dbReference type="PRINTS" id="PR00463">
    <property type="entry name" value="EP450I"/>
</dbReference>
<dbReference type="AlphaFoldDB" id="A0A1Y2DUF8"/>
<keyword evidence="6 8" id="KW-0408">Iron</keyword>
<keyword evidence="5" id="KW-0560">Oxidoreductase</keyword>
<keyword evidence="9" id="KW-1133">Transmembrane helix</keyword>
<evidence type="ECO:0000256" key="3">
    <source>
        <dbReference type="ARBA" id="ARBA00022617"/>
    </source>
</evidence>
<keyword evidence="3 8" id="KW-0349">Heme</keyword>
<dbReference type="Gene3D" id="1.10.630.10">
    <property type="entry name" value="Cytochrome P450"/>
    <property type="match status" value="1"/>
</dbReference>
<comment type="cofactor">
    <cofactor evidence="1 8">
        <name>heme</name>
        <dbReference type="ChEBI" id="CHEBI:30413"/>
    </cofactor>
</comment>
<dbReference type="InterPro" id="IPR036396">
    <property type="entry name" value="Cyt_P450_sf"/>
</dbReference>
<proteinExistence type="inferred from homology"/>
<keyword evidence="9" id="KW-0812">Transmembrane</keyword>
<dbReference type="PANTHER" id="PTHR24305:SF230">
    <property type="entry name" value="P450, PUTATIVE (EUROFUNG)-RELATED"/>
    <property type="match status" value="1"/>
</dbReference>
<dbReference type="GO" id="GO:0004497">
    <property type="term" value="F:monooxygenase activity"/>
    <property type="evidence" value="ECO:0007669"/>
    <property type="project" value="UniProtKB-KW"/>
</dbReference>
<dbReference type="GO" id="GO:0005506">
    <property type="term" value="F:iron ion binding"/>
    <property type="evidence" value="ECO:0007669"/>
    <property type="project" value="InterPro"/>
</dbReference>
<dbReference type="GO" id="GO:0016705">
    <property type="term" value="F:oxidoreductase activity, acting on paired donors, with incorporation or reduction of molecular oxygen"/>
    <property type="evidence" value="ECO:0007669"/>
    <property type="project" value="InterPro"/>
</dbReference>
<keyword evidence="11" id="KW-1185">Reference proteome</keyword>
<evidence type="ECO:0000256" key="6">
    <source>
        <dbReference type="ARBA" id="ARBA00023004"/>
    </source>
</evidence>
<dbReference type="GO" id="GO:0020037">
    <property type="term" value="F:heme binding"/>
    <property type="evidence" value="ECO:0007669"/>
    <property type="project" value="InterPro"/>
</dbReference>
<dbReference type="PANTHER" id="PTHR24305">
    <property type="entry name" value="CYTOCHROME P450"/>
    <property type="match status" value="1"/>
</dbReference>
<dbReference type="InterPro" id="IPR002401">
    <property type="entry name" value="Cyt_P450_E_grp-I"/>
</dbReference>
<gene>
    <name evidence="10" type="ORF">BCR38DRAFT_458175</name>
</gene>
<keyword evidence="9" id="KW-0472">Membrane</keyword>
<feature type="binding site" description="axial binding residue" evidence="8">
    <location>
        <position position="437"/>
    </location>
    <ligand>
        <name>heme</name>
        <dbReference type="ChEBI" id="CHEBI:30413"/>
    </ligand>
    <ligandPart>
        <name>Fe</name>
        <dbReference type="ChEBI" id="CHEBI:18248"/>
    </ligandPart>
</feature>
<comment type="similarity">
    <text evidence="2">Belongs to the cytochrome P450 family.</text>
</comment>
<reference evidence="10 11" key="1">
    <citation type="submission" date="2016-07" db="EMBL/GenBank/DDBJ databases">
        <title>Pervasive Adenine N6-methylation of Active Genes in Fungi.</title>
        <authorList>
            <consortium name="DOE Joint Genome Institute"/>
            <person name="Mondo S.J."/>
            <person name="Dannebaum R.O."/>
            <person name="Kuo R.C."/>
            <person name="Labutti K."/>
            <person name="Haridas S."/>
            <person name="Kuo A."/>
            <person name="Salamov A."/>
            <person name="Ahrendt S.R."/>
            <person name="Lipzen A."/>
            <person name="Sullivan W."/>
            <person name="Andreopoulos W.B."/>
            <person name="Clum A."/>
            <person name="Lindquist E."/>
            <person name="Daum C."/>
            <person name="Ramamoorthy G.K."/>
            <person name="Gryganskyi A."/>
            <person name="Culley D."/>
            <person name="Magnuson J.K."/>
            <person name="James T.Y."/>
            <person name="O'Malley M.A."/>
            <person name="Stajich J.E."/>
            <person name="Spatafora J.W."/>
            <person name="Visel A."/>
            <person name="Grigoriev I.V."/>
        </authorList>
    </citation>
    <scope>NUCLEOTIDE SEQUENCE [LARGE SCALE GENOMIC DNA]</scope>
    <source>
        <strain evidence="10 11">CBS 129021</strain>
    </source>
</reference>
<accession>A0A1Y2DUF8</accession>
<dbReference type="GeneID" id="63778339"/>
<sequence length="495" mass="56327">MVFPLPIGTVVGAAVVGIGLYLLLIAVYRALFHPLRNYPGPFLNRITKLPVVYATIKGRQPQYVASLFEKYGPVVRISPNNLGFIDAQAWKDIYGHRQSGRFEKAYEYYRQTPAGPINMINADPVEHAALRKWVAPSFSDRSMKEQEPMIGGYVDLLIDRLMQNCHGGHTAVNLREWYNFMTFDVIGKLAFSSDFGCLESSDYHPWVRMITFFNRETVYLGELKRNGFSFLIKWLAKVGLGKNRLKHVEYTKEKLLKRIESGKQPDLLEGLLHNKDGVELCLKRLQSNSGLFIIAGSETTATLLCGVTYLLLTHPESFKQVVEEVRSSYTTSEEITLTSVAKLSYMLACLNETLRCYPPAPGWMPRRVVKGMGSVIINGNVVPEGTLVSVWQLPMYHSKYNFIGPEGYHPERFFGDLKFASDKLDVLQPFSIGPNNCIGRNLAYAEMRLILARILFTFDLTLADDSRHWIKNQKIYMLWEKPILNVYMTPVPTEQ</sequence>
<dbReference type="InParanoid" id="A0A1Y2DUF8"/>
<dbReference type="InterPro" id="IPR001128">
    <property type="entry name" value="Cyt_P450"/>
</dbReference>
<dbReference type="Pfam" id="PF00067">
    <property type="entry name" value="p450"/>
    <property type="match status" value="1"/>
</dbReference>
<evidence type="ECO:0000256" key="1">
    <source>
        <dbReference type="ARBA" id="ARBA00001971"/>
    </source>
</evidence>
<evidence type="ECO:0000256" key="9">
    <source>
        <dbReference type="SAM" id="Phobius"/>
    </source>
</evidence>
<evidence type="ECO:0000313" key="10">
    <source>
        <dbReference type="EMBL" id="ORY62888.1"/>
    </source>
</evidence>
<evidence type="ECO:0000256" key="2">
    <source>
        <dbReference type="ARBA" id="ARBA00010617"/>
    </source>
</evidence>